<sequence length="311" mass="35844">MTKKFSYANLIVTFNRKEKLVKAINFILDQDVAPKYIVVVDNNSSDGTNEYLQSEGLLANKKIKYFKLDENIGGSGGFEYALEQAKKLNVDWIAFGDDDAYYQPGFFHAIAQASQNNPDVKAFTGTVKLNDGRTDITHRIHIKDWGMLRYSHIPLSAYAEDFPIDMFTFVGSVVNKEILSKIGEINAKYFIWMDDLEFSVRVREQTNIINVVNAVVIHDTSSSAMDFKTDYKPDWRHYYGVRNKIDMCDKHGKSFRRKLYPIATWIKSVYVLPLPRFKGHRKYEVRQVTDAVRDAKHNHFGKNPKYLPGSN</sequence>
<dbReference type="RefSeq" id="WP_128685805.1">
    <property type="nucleotide sequence ID" value="NZ_CP029684.2"/>
</dbReference>
<dbReference type="Gene3D" id="3.90.550.10">
    <property type="entry name" value="Spore Coat Polysaccharide Biosynthesis Protein SpsA, Chain A"/>
    <property type="match status" value="1"/>
</dbReference>
<keyword evidence="3" id="KW-0328">Glycosyltransferase</keyword>
<accession>A0AAJ1RA01</accession>
<evidence type="ECO:0000313" key="8">
    <source>
        <dbReference type="Proteomes" id="UP000286907"/>
    </source>
</evidence>
<reference evidence="7 8" key="1">
    <citation type="journal article" date="2019" name="Syst. Appl. Microbiol.">
        <title>Oenococcus sicerae sp. nov., isolated from French cider.</title>
        <authorList>
            <person name="Cousin F.J."/>
            <person name="Le Guellec R."/>
            <person name="Chagnot C."/>
            <person name="Goux D."/>
            <person name="Dalmasso M."/>
            <person name="Laplace J.M."/>
            <person name="Cretenet M."/>
        </authorList>
    </citation>
    <scope>NUCLEOTIDE SEQUENCE [LARGE SCALE GENOMIC DNA]</scope>
    <source>
        <strain evidence="7 8">UCMA 15228</strain>
    </source>
</reference>
<dbReference type="AlphaFoldDB" id="A0AAJ1RA01"/>
<dbReference type="GO" id="GO:0016757">
    <property type="term" value="F:glycosyltransferase activity"/>
    <property type="evidence" value="ECO:0007669"/>
    <property type="project" value="UniProtKB-KW"/>
</dbReference>
<dbReference type="Pfam" id="PF00535">
    <property type="entry name" value="Glycos_transf_2"/>
    <property type="match status" value="1"/>
</dbReference>
<dbReference type="PANTHER" id="PTHR43179:SF12">
    <property type="entry name" value="GALACTOFURANOSYLTRANSFERASE GLFT2"/>
    <property type="match status" value="1"/>
</dbReference>
<evidence type="ECO:0000313" key="6">
    <source>
        <dbReference type="EMBL" id="MDN6899960.1"/>
    </source>
</evidence>
<keyword evidence="8" id="KW-1185">Reference proteome</keyword>
<evidence type="ECO:0000256" key="4">
    <source>
        <dbReference type="ARBA" id="ARBA00022679"/>
    </source>
</evidence>
<dbReference type="Proteomes" id="UP001167919">
    <property type="component" value="Unassembled WGS sequence"/>
</dbReference>
<proteinExistence type="inferred from homology"/>
<evidence type="ECO:0000256" key="2">
    <source>
        <dbReference type="ARBA" id="ARBA00006739"/>
    </source>
</evidence>
<dbReference type="InterPro" id="IPR001173">
    <property type="entry name" value="Glyco_trans_2-like"/>
</dbReference>
<dbReference type="EMBL" id="SDWY01000002">
    <property type="protein sequence ID" value="MDN6899960.1"/>
    <property type="molecule type" value="Genomic_DNA"/>
</dbReference>
<keyword evidence="4" id="KW-0808">Transferase</keyword>
<dbReference type="SUPFAM" id="SSF53448">
    <property type="entry name" value="Nucleotide-diphospho-sugar transferases"/>
    <property type="match status" value="1"/>
</dbReference>
<evidence type="ECO:0000256" key="1">
    <source>
        <dbReference type="ARBA" id="ARBA00004776"/>
    </source>
</evidence>
<evidence type="ECO:0000256" key="3">
    <source>
        <dbReference type="ARBA" id="ARBA00022676"/>
    </source>
</evidence>
<dbReference type="Proteomes" id="UP000286907">
    <property type="component" value="Chromosome"/>
</dbReference>
<reference evidence="6" key="2">
    <citation type="submission" date="2019-01" db="EMBL/GenBank/DDBJ databases">
        <title>Oenococcus sicerae UCMA17102.</title>
        <authorList>
            <person name="Cousin F.J."/>
            <person name="Le Guellec R."/>
            <person name="Cretenet M."/>
        </authorList>
    </citation>
    <scope>NUCLEOTIDE SEQUENCE</scope>
    <source>
        <strain evidence="6">UCMA17102</strain>
    </source>
</reference>
<evidence type="ECO:0000313" key="9">
    <source>
        <dbReference type="Proteomes" id="UP001167919"/>
    </source>
</evidence>
<protein>
    <submittedName>
        <fullName evidence="6">Glycosyltransferase</fullName>
    </submittedName>
</protein>
<organism evidence="6 9">
    <name type="scientific">Oenococcus sicerae</name>
    <dbReference type="NCBI Taxonomy" id="2203724"/>
    <lineage>
        <taxon>Bacteria</taxon>
        <taxon>Bacillati</taxon>
        <taxon>Bacillota</taxon>
        <taxon>Bacilli</taxon>
        <taxon>Lactobacillales</taxon>
        <taxon>Lactobacillaceae</taxon>
        <taxon>Oenococcus</taxon>
    </lineage>
</organism>
<feature type="domain" description="Glycosyltransferase 2-like" evidence="5">
    <location>
        <begin position="11"/>
        <end position="176"/>
    </location>
</feature>
<dbReference type="PANTHER" id="PTHR43179">
    <property type="entry name" value="RHAMNOSYLTRANSFERASE WBBL"/>
    <property type="match status" value="1"/>
</dbReference>
<evidence type="ECO:0000259" key="5">
    <source>
        <dbReference type="Pfam" id="PF00535"/>
    </source>
</evidence>
<dbReference type="InterPro" id="IPR029044">
    <property type="entry name" value="Nucleotide-diphossugar_trans"/>
</dbReference>
<name>A0AAJ1RA01_9LACO</name>
<gene>
    <name evidence="7" type="ORF">DLJ48_03085</name>
    <name evidence="6" type="ORF">EVC35_02920</name>
</gene>
<comment type="similarity">
    <text evidence="2">Belongs to the glycosyltransferase 2 family.</text>
</comment>
<reference evidence="7" key="3">
    <citation type="submission" date="2020-01" db="EMBL/GenBank/DDBJ databases">
        <authorList>
            <person name="Cousin F.J."/>
            <person name="Le Guellec R."/>
            <person name="Cretenet M."/>
        </authorList>
    </citation>
    <scope>NUCLEOTIDE SEQUENCE</scope>
    <source>
        <strain evidence="7">UCMA 15228</strain>
    </source>
</reference>
<evidence type="ECO:0000313" key="7">
    <source>
        <dbReference type="EMBL" id="QAS69577.1"/>
    </source>
</evidence>
<comment type="pathway">
    <text evidence="1">Cell wall biogenesis; cell wall polysaccharide biosynthesis.</text>
</comment>
<dbReference type="EMBL" id="CP029684">
    <property type="protein sequence ID" value="QAS69577.1"/>
    <property type="molecule type" value="Genomic_DNA"/>
</dbReference>